<reference evidence="1" key="1">
    <citation type="journal article" date="2023" name="BMC Genomics">
        <title>Chromosome-level genome assemblies of Cutaneotrichosporon spp. (Trichosporonales, Basidiomycota) reveal imbalanced evolution between nucleotide sequences and chromosome synteny.</title>
        <authorList>
            <person name="Kobayashi Y."/>
            <person name="Kayamori A."/>
            <person name="Aoki K."/>
            <person name="Shiwa Y."/>
            <person name="Matsutani M."/>
            <person name="Fujita N."/>
            <person name="Sugita T."/>
            <person name="Iwasaki W."/>
            <person name="Tanaka N."/>
            <person name="Takashima M."/>
        </authorList>
    </citation>
    <scope>NUCLEOTIDE SEQUENCE</scope>
    <source>
        <strain evidence="1">HIS019</strain>
    </source>
</reference>
<dbReference type="PANTHER" id="PTHR43881">
    <property type="entry name" value="GAMMA-GLUTAMYLTRANSPEPTIDASE (AFU_ORTHOLOGUE AFUA_4G13580)"/>
    <property type="match status" value="1"/>
</dbReference>
<dbReference type="Gene3D" id="1.10.246.130">
    <property type="match status" value="1"/>
</dbReference>
<keyword evidence="2" id="KW-1185">Reference proteome</keyword>
<evidence type="ECO:0000313" key="2">
    <source>
        <dbReference type="Proteomes" id="UP001233271"/>
    </source>
</evidence>
<dbReference type="Gene3D" id="3.60.20.40">
    <property type="match status" value="1"/>
</dbReference>
<name>A0AA48L5E4_9TREE</name>
<dbReference type="KEGG" id="ccac:CcaHIS019_0410970"/>
<evidence type="ECO:0008006" key="3">
    <source>
        <dbReference type="Google" id="ProtNLM"/>
    </source>
</evidence>
<proteinExistence type="predicted"/>
<protein>
    <recommendedName>
        <fullName evidence="3">Gamma-glutamyltranspeptidase</fullName>
    </recommendedName>
</protein>
<dbReference type="AlphaFoldDB" id="A0AA48L5E4"/>
<accession>A0AA48L5E4</accession>
<dbReference type="Pfam" id="PF01019">
    <property type="entry name" value="G_glu_transpept"/>
    <property type="match status" value="1"/>
</dbReference>
<sequence length="580" mass="61852">MTIDTDKLHTHNMGFMPFPSRRSTVFSAKGMIATSQPLAAQAGLEILNQGGNAADAAVATAAAMNVCEPTATGIGGDAFCLYYDAATKKVHAVNGSGRAPAALTLQYLRERGIGEKIPLTDINSVTCPGTAAAWCTTLDKFGTKDLKEVLAPAIRMAKEGVPVHELNAEAWKIQEDHVKGASENWREMMMPDGNAPLPGQIMTHPELAATFESLATHGHDGFYKGRIARAIVDLVASKGGLLTLDDLSATTADVVEPIKYDFLSSDTDPGISLWECPPNGQGLTALVALGIVEAVKDVHGVDVLELELNGVQYLHVLIEALRLAFADTQYYVTDPEFEHVPVAQLLSKPYLRARAELINLSKATPVEHGNPTSSSDTIYLTTSDIHGNACSFIQSNYAGFGTGAIPKGCGFTLQNRGSNFTLREGHPNNIEGGKRPYHTIIPAMLTRGGELVAAYGVMGGFMQPQGHLQVLLNVLRGLSPQHSLDAPRFCISAGLPDPTKKEKEGSAGRVDSEIWFEEGIDADVVQALRDMGHQCEVARGFARKIAGRGQMVAAIRDPSGRNVWAGGSDMRGDGCAVGQI</sequence>
<dbReference type="PANTHER" id="PTHR43881:SF1">
    <property type="entry name" value="GAMMA-GLUTAMYLTRANSPEPTIDASE (AFU_ORTHOLOGUE AFUA_4G13580)"/>
    <property type="match status" value="1"/>
</dbReference>
<dbReference type="EMBL" id="AP028215">
    <property type="protein sequence ID" value="BEI92277.1"/>
    <property type="molecule type" value="Genomic_DNA"/>
</dbReference>
<dbReference type="SUPFAM" id="SSF56235">
    <property type="entry name" value="N-terminal nucleophile aminohydrolases (Ntn hydrolases)"/>
    <property type="match status" value="1"/>
</dbReference>
<dbReference type="Proteomes" id="UP001233271">
    <property type="component" value="Chromosome 4"/>
</dbReference>
<gene>
    <name evidence="1" type="ORF">CcaverHIS019_0410970</name>
</gene>
<evidence type="ECO:0000313" key="1">
    <source>
        <dbReference type="EMBL" id="BEI92277.1"/>
    </source>
</evidence>
<dbReference type="InterPro" id="IPR029055">
    <property type="entry name" value="Ntn_hydrolases_N"/>
</dbReference>
<dbReference type="PRINTS" id="PR01210">
    <property type="entry name" value="GGTRANSPTASE"/>
</dbReference>
<dbReference type="InterPro" id="IPR052896">
    <property type="entry name" value="GGT-like_enzyme"/>
</dbReference>
<dbReference type="InterPro" id="IPR043137">
    <property type="entry name" value="GGT_ssub_C"/>
</dbReference>
<dbReference type="RefSeq" id="XP_060457542.1">
    <property type="nucleotide sequence ID" value="XM_060601004.1"/>
</dbReference>
<dbReference type="InterPro" id="IPR043138">
    <property type="entry name" value="GGT_lsub"/>
</dbReference>
<organism evidence="1 2">
    <name type="scientific">Cutaneotrichosporon cavernicola</name>
    <dbReference type="NCBI Taxonomy" id="279322"/>
    <lineage>
        <taxon>Eukaryota</taxon>
        <taxon>Fungi</taxon>
        <taxon>Dikarya</taxon>
        <taxon>Basidiomycota</taxon>
        <taxon>Agaricomycotina</taxon>
        <taxon>Tremellomycetes</taxon>
        <taxon>Trichosporonales</taxon>
        <taxon>Trichosporonaceae</taxon>
        <taxon>Cutaneotrichosporon</taxon>
    </lineage>
</organism>
<dbReference type="GeneID" id="85496147"/>